<accession>A0A370DS32</accession>
<evidence type="ECO:0000313" key="2">
    <source>
        <dbReference type="Proteomes" id="UP000254771"/>
    </source>
</evidence>
<evidence type="ECO:0000313" key="1">
    <source>
        <dbReference type="EMBL" id="RDH87127.1"/>
    </source>
</evidence>
<gene>
    <name evidence="1" type="ORF">DIZ78_06475</name>
</gene>
<dbReference type="AlphaFoldDB" id="A0A370DS32"/>
<sequence length="95" mass="11065">MAQAALLADLLPRQLSFKHTLQLWFCWRRSGPGNYDDEKLGCLFILIAQQQVGKRRGRIEPRALKRRAKSFPLLVKHRHAAREDVRINGHPKKLK</sequence>
<name>A0A370DS32_9GAMM</name>
<reference evidence="1 2" key="1">
    <citation type="journal article" date="2018" name="ISME J.">
        <title>Endosymbiont genomes yield clues of tubeworm success.</title>
        <authorList>
            <person name="Li Y."/>
            <person name="Liles M.R."/>
            <person name="Halanych K.M."/>
        </authorList>
    </citation>
    <scope>NUCLEOTIDE SEQUENCE [LARGE SCALE GENOMIC DNA]</scope>
    <source>
        <strain evidence="1">A1462</strain>
    </source>
</reference>
<comment type="caution">
    <text evidence="1">The sequence shown here is derived from an EMBL/GenBank/DDBJ whole genome shotgun (WGS) entry which is preliminary data.</text>
</comment>
<organism evidence="1 2">
    <name type="scientific">endosymbiont of Escarpia spicata</name>
    <dbReference type="NCBI Taxonomy" id="2200908"/>
    <lineage>
        <taxon>Bacteria</taxon>
        <taxon>Pseudomonadati</taxon>
        <taxon>Pseudomonadota</taxon>
        <taxon>Gammaproteobacteria</taxon>
        <taxon>sulfur-oxidizing symbionts</taxon>
    </lineage>
</organism>
<protein>
    <submittedName>
        <fullName evidence="1">Uncharacterized protein</fullName>
    </submittedName>
</protein>
<dbReference type="EMBL" id="QFXE01000007">
    <property type="protein sequence ID" value="RDH87127.1"/>
    <property type="molecule type" value="Genomic_DNA"/>
</dbReference>
<dbReference type="Proteomes" id="UP000254771">
    <property type="component" value="Unassembled WGS sequence"/>
</dbReference>
<proteinExistence type="predicted"/>
<keyword evidence="2" id="KW-1185">Reference proteome</keyword>